<proteinExistence type="predicted"/>
<dbReference type="EMBL" id="JADBEL010000013">
    <property type="protein sequence ID" value="MBE1555380.1"/>
    <property type="molecule type" value="Genomic_DNA"/>
</dbReference>
<protein>
    <submittedName>
        <fullName evidence="1">Uncharacterized protein</fullName>
    </submittedName>
</protein>
<organism evidence="1 2">
    <name type="scientific">Sporosarcina limicola</name>
    <dbReference type="NCBI Taxonomy" id="34101"/>
    <lineage>
        <taxon>Bacteria</taxon>
        <taxon>Bacillati</taxon>
        <taxon>Bacillota</taxon>
        <taxon>Bacilli</taxon>
        <taxon>Bacillales</taxon>
        <taxon>Caryophanaceae</taxon>
        <taxon>Sporosarcina</taxon>
    </lineage>
</organism>
<keyword evidence="2" id="KW-1185">Reference proteome</keyword>
<dbReference type="RefSeq" id="WP_192599112.1">
    <property type="nucleotide sequence ID" value="NZ_JADBEL010000013.1"/>
</dbReference>
<accession>A0A927MIN8</accession>
<gene>
    <name evidence="1" type="ORF">H4683_002485</name>
</gene>
<dbReference type="Proteomes" id="UP000658225">
    <property type="component" value="Unassembled WGS sequence"/>
</dbReference>
<sequence length="97" mass="11344">MEAMFKEILHELKNVNGRLDSMDIRMSSLEQGQFEIRKDLAELKGNHLEMKKDLVDSFSIFNNSIEHLAESRTLALNDRIFNAEVEIQKIKRHQQTS</sequence>
<dbReference type="AlphaFoldDB" id="A0A927MIN8"/>
<comment type="caution">
    <text evidence="1">The sequence shown here is derived from an EMBL/GenBank/DDBJ whole genome shotgun (WGS) entry which is preliminary data.</text>
</comment>
<evidence type="ECO:0000313" key="1">
    <source>
        <dbReference type="EMBL" id="MBE1555380.1"/>
    </source>
</evidence>
<evidence type="ECO:0000313" key="2">
    <source>
        <dbReference type="Proteomes" id="UP000658225"/>
    </source>
</evidence>
<reference evidence="1" key="1">
    <citation type="submission" date="2020-10" db="EMBL/GenBank/DDBJ databases">
        <title>Genomic Encyclopedia of Type Strains, Phase IV (KMG-IV): sequencing the most valuable type-strain genomes for metagenomic binning, comparative biology and taxonomic classification.</title>
        <authorList>
            <person name="Goeker M."/>
        </authorList>
    </citation>
    <scope>NUCLEOTIDE SEQUENCE</scope>
    <source>
        <strain evidence="1">DSM 13886</strain>
    </source>
</reference>
<name>A0A927MIN8_9BACL</name>